<keyword evidence="1" id="KW-0472">Membrane</keyword>
<dbReference type="Proteomes" id="UP000663869">
    <property type="component" value="Unassembled WGS sequence"/>
</dbReference>
<feature type="transmembrane region" description="Helical" evidence="1">
    <location>
        <begin position="197"/>
        <end position="214"/>
    </location>
</feature>
<comment type="caution">
    <text evidence="2">The sequence shown here is derived from an EMBL/GenBank/DDBJ whole genome shotgun (WGS) entry which is preliminary data.</text>
</comment>
<gene>
    <name evidence="2" type="ORF">FME351_LOCUS92</name>
</gene>
<feature type="transmembrane region" description="Helical" evidence="1">
    <location>
        <begin position="171"/>
        <end position="191"/>
    </location>
</feature>
<protein>
    <submittedName>
        <fullName evidence="2">Uncharacterized protein</fullName>
    </submittedName>
</protein>
<organism evidence="2 3">
    <name type="scientific">Rotaria socialis</name>
    <dbReference type="NCBI Taxonomy" id="392032"/>
    <lineage>
        <taxon>Eukaryota</taxon>
        <taxon>Metazoa</taxon>
        <taxon>Spiralia</taxon>
        <taxon>Gnathifera</taxon>
        <taxon>Rotifera</taxon>
        <taxon>Eurotatoria</taxon>
        <taxon>Bdelloidea</taxon>
        <taxon>Philodinida</taxon>
        <taxon>Philodinidae</taxon>
        <taxon>Rotaria</taxon>
    </lineage>
</organism>
<evidence type="ECO:0000313" key="3">
    <source>
        <dbReference type="Proteomes" id="UP000663869"/>
    </source>
</evidence>
<evidence type="ECO:0000256" key="1">
    <source>
        <dbReference type="SAM" id="Phobius"/>
    </source>
</evidence>
<reference evidence="2" key="1">
    <citation type="submission" date="2021-02" db="EMBL/GenBank/DDBJ databases">
        <authorList>
            <person name="Nowell W R."/>
        </authorList>
    </citation>
    <scope>NUCLEOTIDE SEQUENCE</scope>
</reference>
<accession>A0A817SQ31</accession>
<keyword evidence="1" id="KW-1133">Transmembrane helix</keyword>
<sequence length="258" mass="29876">MVHERVHHFINRNGSISFVHNNEAEEEIYIIQSSQVRAIYRKSNLIEASGGETAISNNEELTYIKNISAASYLKTVQSPRVLSYMQIALISIYLVEYAVVLVKAYPYIEGSFNGIFYHEETEKNLKKFLLHINEEQNYCYYCVSNYTTFAKLRELVDRQDRNILYLERLRIVRICFNVVNVTNLVIVYMMFGGPKTIAIATMLSAVLTFATLYVEHKRNQIICDSFIVIIFSIIIGKCIYTLNCIRDKLIMASSTREQ</sequence>
<keyword evidence="1" id="KW-0812">Transmembrane</keyword>
<dbReference type="AlphaFoldDB" id="A0A817SQ31"/>
<dbReference type="EMBL" id="CAJNYU010000002">
    <property type="protein sequence ID" value="CAF3307486.1"/>
    <property type="molecule type" value="Genomic_DNA"/>
</dbReference>
<feature type="transmembrane region" description="Helical" evidence="1">
    <location>
        <begin position="221"/>
        <end position="242"/>
    </location>
</feature>
<evidence type="ECO:0000313" key="2">
    <source>
        <dbReference type="EMBL" id="CAF3307486.1"/>
    </source>
</evidence>
<name>A0A817SQ31_9BILA</name>
<proteinExistence type="predicted"/>